<name>A0A964BTC5_9CYAN</name>
<comment type="caution">
    <text evidence="1">The sequence shown here is derived from an EMBL/GenBank/DDBJ whole genome shotgun (WGS) entry which is preliminary data.</text>
</comment>
<keyword evidence="2" id="KW-1185">Reference proteome</keyword>
<organism evidence="1 2">
    <name type="scientific">Waterburya agarophytonicola KI4</name>
    <dbReference type="NCBI Taxonomy" id="2874699"/>
    <lineage>
        <taxon>Bacteria</taxon>
        <taxon>Bacillati</taxon>
        <taxon>Cyanobacteriota</taxon>
        <taxon>Cyanophyceae</taxon>
        <taxon>Pleurocapsales</taxon>
        <taxon>Hyellaceae</taxon>
        <taxon>Waterburya</taxon>
        <taxon>Waterburya agarophytonicola</taxon>
    </lineage>
</organism>
<accession>A0A964BTC5</accession>
<dbReference type="Proteomes" id="UP000729733">
    <property type="component" value="Unassembled WGS sequence"/>
</dbReference>
<dbReference type="EMBL" id="JADWDC010000029">
    <property type="protein sequence ID" value="MCC0177812.1"/>
    <property type="molecule type" value="Genomic_DNA"/>
</dbReference>
<dbReference type="AlphaFoldDB" id="A0A964BTC5"/>
<protein>
    <submittedName>
        <fullName evidence="1">Uncharacterized protein</fullName>
    </submittedName>
</protein>
<reference evidence="1" key="1">
    <citation type="journal article" date="2021" name="Antonie Van Leeuwenhoek">
        <title>Draft genome and description of Waterburya agarophytonicola gen. nov. sp. nov. (Pleurocapsales, Cyanobacteria): a seaweed symbiont.</title>
        <authorList>
            <person name="Bonthond G."/>
            <person name="Shalygin S."/>
            <person name="Bayer T."/>
            <person name="Weinberger F."/>
        </authorList>
    </citation>
    <scope>NUCLEOTIDE SEQUENCE</scope>
    <source>
        <strain evidence="1">KI4</strain>
    </source>
</reference>
<evidence type="ECO:0000313" key="2">
    <source>
        <dbReference type="Proteomes" id="UP000729733"/>
    </source>
</evidence>
<evidence type="ECO:0000313" key="1">
    <source>
        <dbReference type="EMBL" id="MCC0177812.1"/>
    </source>
</evidence>
<gene>
    <name evidence="1" type="ORF">I4641_12570</name>
</gene>
<dbReference type="RefSeq" id="WP_229640879.1">
    <property type="nucleotide sequence ID" value="NZ_JADWDC010000029.1"/>
</dbReference>
<sequence length="397" mass="46282">MSIITFQNQDCKVYKQVPMTKDMLVKDLFTNITKSTLRGQSYSNILDTLKRGLRYNDCKTKYSLNTVVVKDACPNNSYGSYNRSMSHLKKLGMILAHEGHIYLNPLVETRTTSKFYELVIEYYNLLWFEKFRSTVHITYKGFDYSLPTVERLKQIIVEEHKVLLQNDENQQCLSTQNLYDIAFTFKKSELENQFPFIDTKDLVALKSKITKIYTNLGYTTMKEIAATHADMLFEQLPIQRLDNNEVAFGRLPSKWKCIHFTETQEYINALDELEEQQQSIDFTQEELFTVIQPQLQSQFKKEDAANEAFTSTISINSINNSNRVQQLSCLLPQYISALTPEEILEEQLDWWADLSYEDKVIYFQDNPKLANKLHKELTGFILFAEQLADYSASFSKV</sequence>
<proteinExistence type="predicted"/>